<comment type="caution">
    <text evidence="2">The sequence shown here is derived from an EMBL/GenBank/DDBJ whole genome shotgun (WGS) entry which is preliminary data.</text>
</comment>
<feature type="transmembrane region" description="Helical" evidence="1">
    <location>
        <begin position="54"/>
        <end position="73"/>
    </location>
</feature>
<keyword evidence="3" id="KW-1185">Reference proteome</keyword>
<evidence type="ECO:0000313" key="3">
    <source>
        <dbReference type="Proteomes" id="UP000186058"/>
    </source>
</evidence>
<gene>
    <name evidence="2" type="ORF">A3844_06140</name>
</gene>
<evidence type="ECO:0000313" key="2">
    <source>
        <dbReference type="EMBL" id="OKP89559.1"/>
    </source>
</evidence>
<reference evidence="2 3" key="1">
    <citation type="submission" date="2016-03" db="EMBL/GenBank/DDBJ databases">
        <authorList>
            <person name="Sant'Anna F.H."/>
            <person name="Ambrosini A."/>
            <person name="Souza R."/>
            <person name="Bach E."/>
            <person name="Fernandes G."/>
            <person name="Balsanelli E."/>
            <person name="Baura V.A."/>
            <person name="Souza E.M."/>
            <person name="Passaglia L."/>
        </authorList>
    </citation>
    <scope>NUCLEOTIDE SEQUENCE [LARGE SCALE GENOMIC DNA]</scope>
    <source>
        <strain evidence="2 3">P26E</strain>
    </source>
</reference>
<dbReference type="EMBL" id="LVWI01000014">
    <property type="protein sequence ID" value="OKP89559.1"/>
    <property type="molecule type" value="Genomic_DNA"/>
</dbReference>
<dbReference type="Proteomes" id="UP000186058">
    <property type="component" value="Unassembled WGS sequence"/>
</dbReference>
<keyword evidence="1" id="KW-0472">Membrane</keyword>
<organism evidence="2 3">
    <name type="scientific">Paenibacillus helianthi</name>
    <dbReference type="NCBI Taxonomy" id="1349432"/>
    <lineage>
        <taxon>Bacteria</taxon>
        <taxon>Bacillati</taxon>
        <taxon>Bacillota</taxon>
        <taxon>Bacilli</taxon>
        <taxon>Bacillales</taxon>
        <taxon>Paenibacillaceae</taxon>
        <taxon>Paenibacillus</taxon>
    </lineage>
</organism>
<protein>
    <submittedName>
        <fullName evidence="2">Uncharacterized protein</fullName>
    </submittedName>
</protein>
<sequence>MHKQLRKFIHRCKPVESSLAFIAGFWGLLLLTPLDTFGAGADYTKFLKTLPENTWGWIMVILALATVAGMLGRYYHIRRAALLASTFIWFFISSLLFAGNQASTGWGAYLNYALLSSWAYVKVGEQRHGR</sequence>
<keyword evidence="1" id="KW-1133">Transmembrane helix</keyword>
<proteinExistence type="predicted"/>
<dbReference type="RefSeq" id="WP_074106932.1">
    <property type="nucleotide sequence ID" value="NZ_LVWI01000014.1"/>
</dbReference>
<accession>A0ABX3ERV0</accession>
<name>A0ABX3ERV0_9BACL</name>
<keyword evidence="1" id="KW-0812">Transmembrane</keyword>
<evidence type="ECO:0000256" key="1">
    <source>
        <dbReference type="SAM" id="Phobius"/>
    </source>
</evidence>